<dbReference type="Pfam" id="PF05013">
    <property type="entry name" value="FGase"/>
    <property type="match status" value="1"/>
</dbReference>
<dbReference type="Gene3D" id="3.40.630.40">
    <property type="entry name" value="Zn-dependent exopeptidases"/>
    <property type="match status" value="1"/>
</dbReference>
<protein>
    <submittedName>
        <fullName evidence="1">N-formylglutamate amidohydrolase</fullName>
    </submittedName>
</protein>
<keyword evidence="1" id="KW-0378">Hydrolase</keyword>
<accession>F6DBT9</accession>
<evidence type="ECO:0000313" key="2">
    <source>
        <dbReference type="Proteomes" id="UP000009232"/>
    </source>
</evidence>
<sequence>MILHIPHSSTAMPVHYPDLPVLHLERHTDWFTDELFEHAGAQRFVFPYSRFYADMERLADDPLEAKGMGIFYTQTPWGQVYRARNEEAVAHVYDLYQQWHRRLQQACWSQLYKQGQCVLIDCHSFSHHQVSEPEEVLPDINIGTNETTTSPALITLTEQILREAGYSVAINFPYAYAVEPIQDPGFETIMVEINKRTYLTEDNHPSSGYDRLKQTLDRLLAAIAAYEQGDGHGL</sequence>
<dbReference type="OrthoDB" id="8716700at2"/>
<dbReference type="EMBL" id="CP002776">
    <property type="protein sequence ID" value="AEG31325.1"/>
    <property type="molecule type" value="Genomic_DNA"/>
</dbReference>
<reference evidence="1 2" key="1">
    <citation type="submission" date="2011-05" db="EMBL/GenBank/DDBJ databases">
        <title>Complete sequence of Thioalkalimicrobium cyclicum ALM1.</title>
        <authorList>
            <consortium name="US DOE Joint Genome Institute"/>
            <person name="Lucas S."/>
            <person name="Han J."/>
            <person name="Lapidus A."/>
            <person name="Cheng J.-F."/>
            <person name="Goodwin L."/>
            <person name="Pitluck S."/>
            <person name="Peters L."/>
            <person name="Mikhailova N."/>
            <person name="Davenport K."/>
            <person name="Han C."/>
            <person name="Tapia R."/>
            <person name="Land M."/>
            <person name="Hauser L."/>
            <person name="Kyrpides N."/>
            <person name="Ivanova N."/>
            <person name="Pagani I."/>
            <person name="Kappler U."/>
            <person name="Woyke T."/>
        </authorList>
    </citation>
    <scope>NUCLEOTIDE SEQUENCE [LARGE SCALE GENOMIC DNA]</scope>
    <source>
        <strain evidence="2">DSM 14477 / JCM 11371 / ALM1</strain>
    </source>
</reference>
<dbReference type="eggNOG" id="COG3741">
    <property type="taxonomic scope" value="Bacteria"/>
</dbReference>
<name>F6DBT9_THICA</name>
<gene>
    <name evidence="1" type="ordered locus">Thicy_0552</name>
</gene>
<dbReference type="SUPFAM" id="SSF53187">
    <property type="entry name" value="Zn-dependent exopeptidases"/>
    <property type="match status" value="1"/>
</dbReference>
<keyword evidence="2" id="KW-1185">Reference proteome</keyword>
<dbReference type="KEGG" id="tcy:Thicy_0552"/>
<dbReference type="Proteomes" id="UP000009232">
    <property type="component" value="Chromosome"/>
</dbReference>
<dbReference type="HOGENOM" id="CLU_1198969_0_0_6"/>
<dbReference type="InterPro" id="IPR007709">
    <property type="entry name" value="N-FG_amidohydro"/>
</dbReference>
<dbReference type="STRING" id="717773.Thicy_0552"/>
<organism evidence="1 2">
    <name type="scientific">Thiomicrospira cyclica (strain DSM 14477 / JCM 11371 / ALM1)</name>
    <name type="common">Thioalkalimicrobium cyclicum</name>
    <dbReference type="NCBI Taxonomy" id="717773"/>
    <lineage>
        <taxon>Bacteria</taxon>
        <taxon>Pseudomonadati</taxon>
        <taxon>Pseudomonadota</taxon>
        <taxon>Gammaproteobacteria</taxon>
        <taxon>Thiotrichales</taxon>
        <taxon>Piscirickettsiaceae</taxon>
        <taxon>Thiomicrospira</taxon>
    </lineage>
</organism>
<evidence type="ECO:0000313" key="1">
    <source>
        <dbReference type="EMBL" id="AEG31325.1"/>
    </source>
</evidence>
<dbReference type="AlphaFoldDB" id="F6DBT9"/>
<dbReference type="GO" id="GO:0016787">
    <property type="term" value="F:hydrolase activity"/>
    <property type="evidence" value="ECO:0007669"/>
    <property type="project" value="UniProtKB-KW"/>
</dbReference>
<dbReference type="RefSeq" id="WP_013835106.1">
    <property type="nucleotide sequence ID" value="NC_015581.1"/>
</dbReference>
<proteinExistence type="predicted"/>